<gene>
    <name evidence="1" type="ORF">DICVIV_10441</name>
</gene>
<evidence type="ECO:0000313" key="2">
    <source>
        <dbReference type="Proteomes" id="UP000053766"/>
    </source>
</evidence>
<reference evidence="2" key="2">
    <citation type="journal article" date="2016" name="Sci. Rep.">
        <title>Dictyocaulus viviparus genome, variome and transcriptome elucidate lungworm biology and support future intervention.</title>
        <authorList>
            <person name="McNulty S.N."/>
            <person name="Strube C."/>
            <person name="Rosa B.A."/>
            <person name="Martin J.C."/>
            <person name="Tyagi R."/>
            <person name="Choi Y.J."/>
            <person name="Wang Q."/>
            <person name="Hallsworth Pepin K."/>
            <person name="Zhang X."/>
            <person name="Ozersky P."/>
            <person name="Wilson R.K."/>
            <person name="Sternberg P.W."/>
            <person name="Gasser R.B."/>
            <person name="Mitreva M."/>
        </authorList>
    </citation>
    <scope>NUCLEOTIDE SEQUENCE [LARGE SCALE GENOMIC DNA]</scope>
    <source>
        <strain evidence="2">HannoverDv2000</strain>
    </source>
</reference>
<protein>
    <submittedName>
        <fullName evidence="1">Uncharacterized protein</fullName>
    </submittedName>
</protein>
<evidence type="ECO:0000313" key="1">
    <source>
        <dbReference type="EMBL" id="KJH43530.1"/>
    </source>
</evidence>
<organism evidence="1 2">
    <name type="scientific">Dictyocaulus viviparus</name>
    <name type="common">Bovine lungworm</name>
    <dbReference type="NCBI Taxonomy" id="29172"/>
    <lineage>
        <taxon>Eukaryota</taxon>
        <taxon>Metazoa</taxon>
        <taxon>Ecdysozoa</taxon>
        <taxon>Nematoda</taxon>
        <taxon>Chromadorea</taxon>
        <taxon>Rhabditida</taxon>
        <taxon>Rhabditina</taxon>
        <taxon>Rhabditomorpha</taxon>
        <taxon>Strongyloidea</taxon>
        <taxon>Metastrongylidae</taxon>
        <taxon>Dictyocaulus</taxon>
    </lineage>
</organism>
<proteinExistence type="predicted"/>
<name>A0A0D8XFS3_DICVI</name>
<dbReference type="EMBL" id="KN716550">
    <property type="protein sequence ID" value="KJH43530.1"/>
    <property type="molecule type" value="Genomic_DNA"/>
</dbReference>
<dbReference type="STRING" id="29172.A0A0D8XFS3"/>
<keyword evidence="2" id="KW-1185">Reference proteome</keyword>
<accession>A0A0D8XFS3</accession>
<reference evidence="1 2" key="1">
    <citation type="submission" date="2013-11" db="EMBL/GenBank/DDBJ databases">
        <title>Draft genome of the bovine lungworm Dictyocaulus viviparus.</title>
        <authorList>
            <person name="Mitreva M."/>
        </authorList>
    </citation>
    <scope>NUCLEOTIDE SEQUENCE [LARGE SCALE GENOMIC DNA]</scope>
    <source>
        <strain evidence="1 2">HannoverDv2000</strain>
    </source>
</reference>
<sequence>MLSDLFESLDIDDGEFNKKCVQFITPSEYSAKIDHAGWFFSQGSYDIRLEDDRELINNRAVYFYYYKDFKNAYEVPSFGTNDLLSYLSIYKQSASSYGDWLQYLIVAKDVFANISCVGAAQTFIETVGKNFHIGYTVRAITLLERDMKNANGFVVRIIKKKLETYEKQLEELGYSDSLIREARLNMGCDMVPFEESRALDDHYHVHDSKLKIGFFRTAEYSEHLLKEFRKKFAWMFEGCSFYS</sequence>
<dbReference type="Proteomes" id="UP000053766">
    <property type="component" value="Unassembled WGS sequence"/>
</dbReference>
<dbReference type="OrthoDB" id="5823879at2759"/>
<dbReference type="AlphaFoldDB" id="A0A0D8XFS3"/>